<proteinExistence type="predicted"/>
<keyword evidence="3" id="KW-1185">Reference proteome</keyword>
<evidence type="ECO:0000256" key="1">
    <source>
        <dbReference type="SAM" id="Phobius"/>
    </source>
</evidence>
<keyword evidence="1" id="KW-0812">Transmembrane</keyword>
<keyword evidence="1" id="KW-1133">Transmembrane helix</keyword>
<keyword evidence="1" id="KW-0472">Membrane</keyword>
<dbReference type="AlphaFoldDB" id="A0AAN9KEC4"/>
<evidence type="ECO:0000313" key="3">
    <source>
        <dbReference type="Proteomes" id="UP001367508"/>
    </source>
</evidence>
<dbReference type="EMBL" id="JAYMYQ010000008">
    <property type="protein sequence ID" value="KAK7316240.1"/>
    <property type="molecule type" value="Genomic_DNA"/>
</dbReference>
<sequence length="103" mass="11606">MRLAASNTTQGLDLLVSISVVVVCIVIVHRGEYMLHLISYEPSAKRAMIRVAKAGWKQGEMSFKPHDLPCRDCGLPYARNSLRLSIETLFMQRFGGTLHRSFI</sequence>
<dbReference type="Proteomes" id="UP001367508">
    <property type="component" value="Unassembled WGS sequence"/>
</dbReference>
<evidence type="ECO:0000313" key="2">
    <source>
        <dbReference type="EMBL" id="KAK7316240.1"/>
    </source>
</evidence>
<name>A0AAN9KEC4_CANGL</name>
<comment type="caution">
    <text evidence="2">The sequence shown here is derived from an EMBL/GenBank/DDBJ whole genome shotgun (WGS) entry which is preliminary data.</text>
</comment>
<accession>A0AAN9KEC4</accession>
<gene>
    <name evidence="2" type="ORF">VNO77_35119</name>
</gene>
<organism evidence="2 3">
    <name type="scientific">Canavalia gladiata</name>
    <name type="common">Sword bean</name>
    <name type="synonym">Dolichos gladiatus</name>
    <dbReference type="NCBI Taxonomy" id="3824"/>
    <lineage>
        <taxon>Eukaryota</taxon>
        <taxon>Viridiplantae</taxon>
        <taxon>Streptophyta</taxon>
        <taxon>Embryophyta</taxon>
        <taxon>Tracheophyta</taxon>
        <taxon>Spermatophyta</taxon>
        <taxon>Magnoliopsida</taxon>
        <taxon>eudicotyledons</taxon>
        <taxon>Gunneridae</taxon>
        <taxon>Pentapetalae</taxon>
        <taxon>rosids</taxon>
        <taxon>fabids</taxon>
        <taxon>Fabales</taxon>
        <taxon>Fabaceae</taxon>
        <taxon>Papilionoideae</taxon>
        <taxon>50 kb inversion clade</taxon>
        <taxon>NPAAA clade</taxon>
        <taxon>indigoferoid/millettioid clade</taxon>
        <taxon>Phaseoleae</taxon>
        <taxon>Canavalia</taxon>
    </lineage>
</organism>
<feature type="transmembrane region" description="Helical" evidence="1">
    <location>
        <begin position="12"/>
        <end position="29"/>
    </location>
</feature>
<reference evidence="2 3" key="1">
    <citation type="submission" date="2024-01" db="EMBL/GenBank/DDBJ databases">
        <title>The genomes of 5 underutilized Papilionoideae crops provide insights into root nodulation and disease resistanc.</title>
        <authorList>
            <person name="Jiang F."/>
        </authorList>
    </citation>
    <scope>NUCLEOTIDE SEQUENCE [LARGE SCALE GENOMIC DNA]</scope>
    <source>
        <strain evidence="2">LVBAO_FW01</strain>
        <tissue evidence="2">Leaves</tissue>
    </source>
</reference>
<protein>
    <submittedName>
        <fullName evidence="2">Uncharacterized protein</fullName>
    </submittedName>
</protein>